<dbReference type="EMBL" id="JBHLWN010000077">
    <property type="protein sequence ID" value="MFC0214669.1"/>
    <property type="molecule type" value="Genomic_DNA"/>
</dbReference>
<evidence type="ECO:0000256" key="1">
    <source>
        <dbReference type="SAM" id="MobiDB-lite"/>
    </source>
</evidence>
<accession>A0ABV6DPU3</accession>
<organism evidence="3 4">
    <name type="scientific">Paenibacillus chartarius</name>
    <dbReference type="NCBI Taxonomy" id="747481"/>
    <lineage>
        <taxon>Bacteria</taxon>
        <taxon>Bacillati</taxon>
        <taxon>Bacillota</taxon>
        <taxon>Bacilli</taxon>
        <taxon>Bacillales</taxon>
        <taxon>Paenibacillaceae</taxon>
        <taxon>Paenibacillus</taxon>
    </lineage>
</organism>
<keyword evidence="2" id="KW-0732">Signal</keyword>
<sequence>MTESRSSAVKVGAALLIALGLAACTSGNENKNASPIAYGDMDSRNNENDTLGAKSLPGQTDALPYHDSVDKTEFHYNSRLSMNRVLGEQLVARLPELAEAHVALTESNIYAAVKLKGLQAQSLSGTKADMQGPMPDGKSQAGIFGTGQGPTLDWRAQDGLTTAQQGRITAVLHELAPSKANIFVSSNPNFVRRMSYYAEQARSGTSMNMFINEFNTMTNYAFPSNSSASNR</sequence>
<evidence type="ECO:0000256" key="2">
    <source>
        <dbReference type="SAM" id="SignalP"/>
    </source>
</evidence>
<keyword evidence="4" id="KW-1185">Reference proteome</keyword>
<reference evidence="3 4" key="1">
    <citation type="submission" date="2024-09" db="EMBL/GenBank/DDBJ databases">
        <authorList>
            <person name="Sun Q."/>
            <person name="Mori K."/>
        </authorList>
    </citation>
    <scope>NUCLEOTIDE SEQUENCE [LARGE SCALE GENOMIC DNA]</scope>
    <source>
        <strain evidence="3 4">CCM 7759</strain>
    </source>
</reference>
<feature type="region of interest" description="Disordered" evidence="1">
    <location>
        <begin position="35"/>
        <end position="60"/>
    </location>
</feature>
<evidence type="ECO:0000313" key="4">
    <source>
        <dbReference type="Proteomes" id="UP001589776"/>
    </source>
</evidence>
<name>A0ABV6DPU3_9BACL</name>
<gene>
    <name evidence="3" type="ORF">ACFFK0_19880</name>
</gene>
<dbReference type="PROSITE" id="PS51257">
    <property type="entry name" value="PROKAR_LIPOPROTEIN"/>
    <property type="match status" value="1"/>
</dbReference>
<evidence type="ECO:0008006" key="5">
    <source>
        <dbReference type="Google" id="ProtNLM"/>
    </source>
</evidence>
<feature type="signal peptide" evidence="2">
    <location>
        <begin position="1"/>
        <end position="22"/>
    </location>
</feature>
<feature type="chain" id="PRO_5045965756" description="YhcN/YlaJ family sporulation lipoprotein" evidence="2">
    <location>
        <begin position="23"/>
        <end position="231"/>
    </location>
</feature>
<proteinExistence type="predicted"/>
<protein>
    <recommendedName>
        <fullName evidence="5">YhcN/YlaJ family sporulation lipoprotein</fullName>
    </recommendedName>
</protein>
<evidence type="ECO:0000313" key="3">
    <source>
        <dbReference type="EMBL" id="MFC0214669.1"/>
    </source>
</evidence>
<dbReference type="RefSeq" id="WP_377472072.1">
    <property type="nucleotide sequence ID" value="NZ_JBHLWN010000077.1"/>
</dbReference>
<comment type="caution">
    <text evidence="3">The sequence shown here is derived from an EMBL/GenBank/DDBJ whole genome shotgun (WGS) entry which is preliminary data.</text>
</comment>
<dbReference type="Proteomes" id="UP001589776">
    <property type="component" value="Unassembled WGS sequence"/>
</dbReference>